<gene>
    <name evidence="1" type="ORF">BJ988_002942</name>
</gene>
<comment type="caution">
    <text evidence="1">The sequence shown here is derived from an EMBL/GenBank/DDBJ whole genome shotgun (WGS) entry which is preliminary data.</text>
</comment>
<evidence type="ECO:0000313" key="1">
    <source>
        <dbReference type="EMBL" id="NYI78294.1"/>
    </source>
</evidence>
<reference evidence="1 2" key="1">
    <citation type="submission" date="2020-07" db="EMBL/GenBank/DDBJ databases">
        <title>Sequencing the genomes of 1000 actinobacteria strains.</title>
        <authorList>
            <person name="Klenk H.-P."/>
        </authorList>
    </citation>
    <scope>NUCLEOTIDE SEQUENCE [LARGE SCALE GENOMIC DNA]</scope>
    <source>
        <strain evidence="1 2">DSM 26487</strain>
    </source>
</reference>
<sequence>MLKTGARLRSQVCDTQMIVVRADATDGTLTCGGSPVIELTSTPDPGLTLAADAADGTAIGKRYVDGAGTIEVLVTKPGTGSLALDGEALTIKSAKPLPSSD</sequence>
<dbReference type="AlphaFoldDB" id="A0A7Z0DN31"/>
<dbReference type="RefSeq" id="WP_179658641.1">
    <property type="nucleotide sequence ID" value="NZ_JACBZR010000001.1"/>
</dbReference>
<protein>
    <submittedName>
        <fullName evidence="1">Uncharacterized protein</fullName>
    </submittedName>
</protein>
<dbReference type="EMBL" id="JACBZR010000001">
    <property type="protein sequence ID" value="NYI78294.1"/>
    <property type="molecule type" value="Genomic_DNA"/>
</dbReference>
<dbReference type="Proteomes" id="UP000564496">
    <property type="component" value="Unassembled WGS sequence"/>
</dbReference>
<name>A0A7Z0DN31_9ACTN</name>
<accession>A0A7Z0DN31</accession>
<keyword evidence="2" id="KW-1185">Reference proteome</keyword>
<organism evidence="1 2">
    <name type="scientific">Nocardioides panzhihuensis</name>
    <dbReference type="NCBI Taxonomy" id="860243"/>
    <lineage>
        <taxon>Bacteria</taxon>
        <taxon>Bacillati</taxon>
        <taxon>Actinomycetota</taxon>
        <taxon>Actinomycetes</taxon>
        <taxon>Propionibacteriales</taxon>
        <taxon>Nocardioidaceae</taxon>
        <taxon>Nocardioides</taxon>
    </lineage>
</organism>
<evidence type="ECO:0000313" key="2">
    <source>
        <dbReference type="Proteomes" id="UP000564496"/>
    </source>
</evidence>
<proteinExistence type="predicted"/>